<dbReference type="SUPFAM" id="SSF53335">
    <property type="entry name" value="S-adenosyl-L-methionine-dependent methyltransferases"/>
    <property type="match status" value="1"/>
</dbReference>
<sequence length="339" mass="37477">MATCVPAKETVATCAEDIIAEVEANIEALKRRLPSLEGKAQKKERAKVNKDIYNLENDVSYVAAINERLAQKRKEDAIAEDAAHDAKLEAEKQAVGAWARAGCAETETERTLRIYWRNQVEGLFDEYAPTFEKSLVIDLGYDVPQKLEALLARDYANEDGSVSSHLAVDLGCGTGLAAAQLRGRCLGRLIGCDLSGRMIREARKKRGVFDELEACDCVAFLQRRVEASSADLIIAADVLLYFRDLTDLFTSVARALQPGGLFVFSTELALNDGIPPEGRGWVERSSERIAHSEEYLRIVIEATESLVLRSIEVTNIRNEARKPIQGHLCVVSKNVRVLV</sequence>
<keyword evidence="4" id="KW-1185">Reference proteome</keyword>
<dbReference type="AlphaFoldDB" id="A0A0M0J889"/>
<dbReference type="Gene3D" id="3.40.50.150">
    <property type="entry name" value="Vaccinia Virus protein VP39"/>
    <property type="match status" value="1"/>
</dbReference>
<protein>
    <submittedName>
        <fullName evidence="3">Methyltransferase (Contains tpr repeat)</fullName>
    </submittedName>
</protein>
<feature type="coiled-coil region" evidence="1">
    <location>
        <begin position="12"/>
        <end position="46"/>
    </location>
</feature>
<dbReference type="EMBL" id="JWZX01003249">
    <property type="protein sequence ID" value="KOO22809.1"/>
    <property type="molecule type" value="Genomic_DNA"/>
</dbReference>
<proteinExistence type="predicted"/>
<reference evidence="4" key="1">
    <citation type="journal article" date="2015" name="PLoS Genet.">
        <title>Genome Sequence and Transcriptome Analyses of Chrysochromulina tobin: Metabolic Tools for Enhanced Algal Fitness in the Prominent Order Prymnesiales (Haptophyceae).</title>
        <authorList>
            <person name="Hovde B.T."/>
            <person name="Deodato C.R."/>
            <person name="Hunsperger H.M."/>
            <person name="Ryken S.A."/>
            <person name="Yost W."/>
            <person name="Jha R.K."/>
            <person name="Patterson J."/>
            <person name="Monnat R.J. Jr."/>
            <person name="Barlow S.B."/>
            <person name="Starkenburg S.R."/>
            <person name="Cattolico R.A."/>
        </authorList>
    </citation>
    <scope>NUCLEOTIDE SEQUENCE</scope>
    <source>
        <strain evidence="4">CCMP291</strain>
    </source>
</reference>
<dbReference type="PANTHER" id="PTHR43861:SF1">
    <property type="entry name" value="TRANS-ACONITATE 2-METHYLTRANSFERASE"/>
    <property type="match status" value="1"/>
</dbReference>
<organism evidence="3 4">
    <name type="scientific">Chrysochromulina tobinii</name>
    <dbReference type="NCBI Taxonomy" id="1460289"/>
    <lineage>
        <taxon>Eukaryota</taxon>
        <taxon>Haptista</taxon>
        <taxon>Haptophyta</taxon>
        <taxon>Prymnesiophyceae</taxon>
        <taxon>Prymnesiales</taxon>
        <taxon>Chrysochromulinaceae</taxon>
        <taxon>Chrysochromulina</taxon>
    </lineage>
</organism>
<dbReference type="InterPro" id="IPR029063">
    <property type="entry name" value="SAM-dependent_MTases_sf"/>
</dbReference>
<dbReference type="Pfam" id="PF08241">
    <property type="entry name" value="Methyltransf_11"/>
    <property type="match status" value="1"/>
</dbReference>
<evidence type="ECO:0000313" key="4">
    <source>
        <dbReference type="Proteomes" id="UP000037460"/>
    </source>
</evidence>
<keyword evidence="3" id="KW-0489">Methyltransferase</keyword>
<dbReference type="CDD" id="cd02440">
    <property type="entry name" value="AdoMet_MTases"/>
    <property type="match status" value="1"/>
</dbReference>
<dbReference type="Proteomes" id="UP000037460">
    <property type="component" value="Unassembled WGS sequence"/>
</dbReference>
<evidence type="ECO:0000313" key="3">
    <source>
        <dbReference type="EMBL" id="KOO22809.1"/>
    </source>
</evidence>
<evidence type="ECO:0000256" key="1">
    <source>
        <dbReference type="SAM" id="Coils"/>
    </source>
</evidence>
<gene>
    <name evidence="3" type="ORF">Ctob_000635</name>
</gene>
<keyword evidence="1" id="KW-0175">Coiled coil</keyword>
<dbReference type="PANTHER" id="PTHR43861">
    <property type="entry name" value="TRANS-ACONITATE 2-METHYLTRANSFERASE-RELATED"/>
    <property type="match status" value="1"/>
</dbReference>
<dbReference type="InterPro" id="IPR013216">
    <property type="entry name" value="Methyltransf_11"/>
</dbReference>
<comment type="caution">
    <text evidence="3">The sequence shown here is derived from an EMBL/GenBank/DDBJ whole genome shotgun (WGS) entry which is preliminary data.</text>
</comment>
<dbReference type="GO" id="GO:0008757">
    <property type="term" value="F:S-adenosylmethionine-dependent methyltransferase activity"/>
    <property type="evidence" value="ECO:0007669"/>
    <property type="project" value="InterPro"/>
</dbReference>
<name>A0A0M0J889_9EUKA</name>
<feature type="domain" description="Methyltransferase type 11" evidence="2">
    <location>
        <begin position="168"/>
        <end position="264"/>
    </location>
</feature>
<accession>A0A0M0J889</accession>
<keyword evidence="3" id="KW-0808">Transferase</keyword>
<dbReference type="GO" id="GO:0032259">
    <property type="term" value="P:methylation"/>
    <property type="evidence" value="ECO:0007669"/>
    <property type="project" value="UniProtKB-KW"/>
</dbReference>
<evidence type="ECO:0000259" key="2">
    <source>
        <dbReference type="Pfam" id="PF08241"/>
    </source>
</evidence>
<dbReference type="OrthoDB" id="3647at2759"/>